<dbReference type="Proteomes" id="UP000316714">
    <property type="component" value="Unassembled WGS sequence"/>
</dbReference>
<evidence type="ECO:0000313" key="3">
    <source>
        <dbReference type="Proteomes" id="UP000316714"/>
    </source>
</evidence>
<dbReference type="AlphaFoldDB" id="A0A5C5VIM9"/>
<evidence type="ECO:0000256" key="1">
    <source>
        <dbReference type="SAM" id="Coils"/>
    </source>
</evidence>
<keyword evidence="1" id="KW-0175">Coiled coil</keyword>
<feature type="coiled-coil region" evidence="1">
    <location>
        <begin position="38"/>
        <end position="65"/>
    </location>
</feature>
<sequence>MVRWLRWAAVVLGGIAVVAGAAGYGVYRAATMLPEDYRAALEVDQEQLDEQRKELEGQLTALYSQAAQDATPAEPRPRKWEAAVTDDQINGWLATRLQEELPEAAEQGLVDPRVMFADDGLTLAFRMNRGRVNAVVRFHVAPFVTEDGELGIELSDTRIGAVPLPTSRIVEVSRPLLAQAGLPLQWGQVGGRPALLVDFEQLASDARNRRTLSDIQYSEGNLYVAGQTERRVARVAMSQSPPLGVTE</sequence>
<proteinExistence type="predicted"/>
<organism evidence="2 3">
    <name type="scientific">Posidoniimonas corsicana</name>
    <dbReference type="NCBI Taxonomy" id="1938618"/>
    <lineage>
        <taxon>Bacteria</taxon>
        <taxon>Pseudomonadati</taxon>
        <taxon>Planctomycetota</taxon>
        <taxon>Planctomycetia</taxon>
        <taxon>Pirellulales</taxon>
        <taxon>Lacipirellulaceae</taxon>
        <taxon>Posidoniimonas</taxon>
    </lineage>
</organism>
<name>A0A5C5VIM9_9BACT</name>
<gene>
    <name evidence="2" type="ORF">KOR34_28490</name>
</gene>
<protein>
    <submittedName>
        <fullName evidence="2">Uncharacterized protein</fullName>
    </submittedName>
</protein>
<accession>A0A5C5VIM9</accession>
<reference evidence="2 3" key="1">
    <citation type="submission" date="2019-02" db="EMBL/GenBank/DDBJ databases">
        <title>Deep-cultivation of Planctomycetes and their phenomic and genomic characterization uncovers novel biology.</title>
        <authorList>
            <person name="Wiegand S."/>
            <person name="Jogler M."/>
            <person name="Boedeker C."/>
            <person name="Pinto D."/>
            <person name="Vollmers J."/>
            <person name="Rivas-Marin E."/>
            <person name="Kohn T."/>
            <person name="Peeters S.H."/>
            <person name="Heuer A."/>
            <person name="Rast P."/>
            <person name="Oberbeckmann S."/>
            <person name="Bunk B."/>
            <person name="Jeske O."/>
            <person name="Meyerdierks A."/>
            <person name="Storesund J.E."/>
            <person name="Kallscheuer N."/>
            <person name="Luecker S."/>
            <person name="Lage O.M."/>
            <person name="Pohl T."/>
            <person name="Merkel B.J."/>
            <person name="Hornburger P."/>
            <person name="Mueller R.-W."/>
            <person name="Bruemmer F."/>
            <person name="Labrenz M."/>
            <person name="Spormann A.M."/>
            <person name="Op Den Camp H."/>
            <person name="Overmann J."/>
            <person name="Amann R."/>
            <person name="Jetten M.S.M."/>
            <person name="Mascher T."/>
            <person name="Medema M.H."/>
            <person name="Devos D.P."/>
            <person name="Kaster A.-K."/>
            <person name="Ovreas L."/>
            <person name="Rohde M."/>
            <person name="Galperin M.Y."/>
            <person name="Jogler C."/>
        </authorList>
    </citation>
    <scope>NUCLEOTIDE SEQUENCE [LARGE SCALE GENOMIC DNA]</scope>
    <source>
        <strain evidence="2 3">KOR34</strain>
    </source>
</reference>
<evidence type="ECO:0000313" key="2">
    <source>
        <dbReference type="EMBL" id="TWT37883.1"/>
    </source>
</evidence>
<dbReference type="RefSeq" id="WP_146565187.1">
    <property type="nucleotide sequence ID" value="NZ_SIHJ01000001.1"/>
</dbReference>
<comment type="caution">
    <text evidence="2">The sequence shown here is derived from an EMBL/GenBank/DDBJ whole genome shotgun (WGS) entry which is preliminary data.</text>
</comment>
<dbReference type="OrthoDB" id="274988at2"/>
<dbReference type="EMBL" id="SIHJ01000001">
    <property type="protein sequence ID" value="TWT37883.1"/>
    <property type="molecule type" value="Genomic_DNA"/>
</dbReference>
<keyword evidence="3" id="KW-1185">Reference proteome</keyword>